<keyword evidence="3" id="KW-1185">Reference proteome</keyword>
<dbReference type="EMBL" id="JACHFQ010000003">
    <property type="protein sequence ID" value="MBB5225828.1"/>
    <property type="molecule type" value="Genomic_DNA"/>
</dbReference>
<dbReference type="Gene3D" id="2.170.120.40">
    <property type="entry name" value="YbbR-like domain"/>
    <property type="match status" value="1"/>
</dbReference>
<organism evidence="2 3">
    <name type="scientific">Treponema ruminis</name>
    <dbReference type="NCBI Taxonomy" id="744515"/>
    <lineage>
        <taxon>Bacteria</taxon>
        <taxon>Pseudomonadati</taxon>
        <taxon>Spirochaetota</taxon>
        <taxon>Spirochaetia</taxon>
        <taxon>Spirochaetales</taxon>
        <taxon>Treponemataceae</taxon>
        <taxon>Treponema</taxon>
    </lineage>
</organism>
<dbReference type="PANTHER" id="PTHR37804">
    <property type="entry name" value="CDAA REGULATORY PROTEIN CDAR"/>
    <property type="match status" value="1"/>
</dbReference>
<keyword evidence="1" id="KW-1133">Transmembrane helix</keyword>
<feature type="transmembrane region" description="Helical" evidence="1">
    <location>
        <begin position="12"/>
        <end position="31"/>
    </location>
</feature>
<dbReference type="AlphaFoldDB" id="A0A7W8LLY6"/>
<dbReference type="RefSeq" id="WP_184658481.1">
    <property type="nucleotide sequence ID" value="NZ_CP031518.1"/>
</dbReference>
<dbReference type="PANTHER" id="PTHR37804:SF1">
    <property type="entry name" value="CDAA REGULATORY PROTEIN CDAR"/>
    <property type="match status" value="1"/>
</dbReference>
<accession>A0A7W8LLY6</accession>
<dbReference type="Proteomes" id="UP000518887">
    <property type="component" value="Unassembled WGS sequence"/>
</dbReference>
<dbReference type="InterPro" id="IPR012505">
    <property type="entry name" value="YbbR"/>
</dbReference>
<comment type="caution">
    <text evidence="2">The sequence shown here is derived from an EMBL/GenBank/DDBJ whole genome shotgun (WGS) entry which is preliminary data.</text>
</comment>
<protein>
    <submittedName>
        <fullName evidence="2">YbbR domain-containing protein</fullName>
    </submittedName>
</protein>
<gene>
    <name evidence="2" type="ORF">HNP76_001185</name>
</gene>
<dbReference type="Pfam" id="PF07949">
    <property type="entry name" value="YbbR"/>
    <property type="match status" value="1"/>
</dbReference>
<evidence type="ECO:0000256" key="1">
    <source>
        <dbReference type="SAM" id="Phobius"/>
    </source>
</evidence>
<evidence type="ECO:0000313" key="2">
    <source>
        <dbReference type="EMBL" id="MBB5225828.1"/>
    </source>
</evidence>
<sequence length="344" mass="38265">MKAKQVFDKLIENWHIKAICFVIALFLYVIYQNQSVDSKVFSVPLTVESKNGFVSVAPHPRTVVVSARGKGEELAQVRESDLKAYLDLNYVYKDGVYDFPVLITLSDSASILNPLELKVTPEIVRLRVEEEVTSYVDIIPSISGKAAYGYDVKKVSVSPDQIAITGPKTMIDNCEPLKTLNVTTNGAKRSYTVKTKVEQKGLFIKHDDIEVAVTVEIEELEGSRQFTKLPVKIVNLSPELEIRAMTTDVTVTLNGSLAALENYKPPESFVTADVSHIASAGTFYIDLAYSVPKRYSLAEGYTKNIPITFTLKQKSAPESPEEEKVTVLENAGSLEEKTEKLKYR</sequence>
<reference evidence="2 3" key="1">
    <citation type="submission" date="2020-08" db="EMBL/GenBank/DDBJ databases">
        <title>Genomic Encyclopedia of Type Strains, Phase IV (KMG-IV): sequencing the most valuable type-strain genomes for metagenomic binning, comparative biology and taxonomic classification.</title>
        <authorList>
            <person name="Goeker M."/>
        </authorList>
    </citation>
    <scope>NUCLEOTIDE SEQUENCE [LARGE SCALE GENOMIC DNA]</scope>
    <source>
        <strain evidence="2 3">DSM 103462</strain>
    </source>
</reference>
<keyword evidence="1" id="KW-0812">Transmembrane</keyword>
<name>A0A7W8LLY6_9SPIR</name>
<dbReference type="InterPro" id="IPR053154">
    <property type="entry name" value="c-di-AMP_regulator"/>
</dbReference>
<dbReference type="Gene3D" id="2.170.120.30">
    <property type="match status" value="2"/>
</dbReference>
<evidence type="ECO:0000313" key="3">
    <source>
        <dbReference type="Proteomes" id="UP000518887"/>
    </source>
</evidence>
<proteinExistence type="predicted"/>
<keyword evidence="1" id="KW-0472">Membrane</keyword>